<feature type="region of interest" description="Disordered" evidence="1">
    <location>
        <begin position="177"/>
        <end position="254"/>
    </location>
</feature>
<dbReference type="Proteomes" id="UP000673552">
    <property type="component" value="Unassembled WGS sequence"/>
</dbReference>
<feature type="region of interest" description="Disordered" evidence="1">
    <location>
        <begin position="645"/>
        <end position="697"/>
    </location>
</feature>
<feature type="compositionally biased region" description="Low complexity" evidence="1">
    <location>
        <begin position="224"/>
        <end position="244"/>
    </location>
</feature>
<feature type="compositionally biased region" description="Polar residues" evidence="1">
    <location>
        <begin position="366"/>
        <end position="383"/>
    </location>
</feature>
<reference evidence="3" key="2">
    <citation type="journal article" date="2021" name="Sci. Data">
        <title>Chromosome-scale genome sequencing, assembly and annotation of six genomes from subfamily Leishmaniinae.</title>
        <authorList>
            <person name="Almutairi H."/>
            <person name="Urbaniak M.D."/>
            <person name="Bates M.D."/>
            <person name="Jariyapan N."/>
            <person name="Kwakye-Nuako G."/>
            <person name="Thomaz Soccol V."/>
            <person name="Al-Salem W.S."/>
            <person name="Dillon R.J."/>
            <person name="Bates P.A."/>
            <person name="Gatherer D."/>
        </authorList>
    </citation>
    <scope>NUCLEOTIDE SEQUENCE [LARGE SCALE GENOMIC DNA]</scope>
</reference>
<dbReference type="RefSeq" id="XP_067177726.1">
    <property type="nucleotide sequence ID" value="XM_067321116.1"/>
</dbReference>
<feature type="region of interest" description="Disordered" evidence="1">
    <location>
        <begin position="18"/>
        <end position="42"/>
    </location>
</feature>
<dbReference type="KEGG" id="lmat:92513628"/>
<feature type="compositionally biased region" description="Low complexity" evidence="1">
    <location>
        <begin position="416"/>
        <end position="428"/>
    </location>
</feature>
<feature type="compositionally biased region" description="Polar residues" evidence="1">
    <location>
        <begin position="647"/>
        <end position="657"/>
    </location>
</feature>
<feature type="compositionally biased region" description="Polar residues" evidence="1">
    <location>
        <begin position="678"/>
        <end position="688"/>
    </location>
</feature>
<evidence type="ECO:0000313" key="3">
    <source>
        <dbReference type="Proteomes" id="UP000673552"/>
    </source>
</evidence>
<keyword evidence="3" id="KW-1185">Reference proteome</keyword>
<dbReference type="SMR" id="A0A836KIH3"/>
<proteinExistence type="predicted"/>
<dbReference type="AlphaFoldDB" id="A0A836KIH3"/>
<feature type="region of interest" description="Disordered" evidence="1">
    <location>
        <begin position="353"/>
        <end position="500"/>
    </location>
</feature>
<reference evidence="3" key="1">
    <citation type="journal article" date="2021" name="Microbiol. Resour. Announc.">
        <title>LGAAP: Leishmaniinae Genome Assembly and Annotation Pipeline.</title>
        <authorList>
            <person name="Almutairi H."/>
            <person name="Urbaniak M.D."/>
            <person name="Bates M.D."/>
            <person name="Jariyapan N."/>
            <person name="Kwakye-Nuako G."/>
            <person name="Thomaz-Soccol V."/>
            <person name="Al-Salem W.S."/>
            <person name="Dillon R.J."/>
            <person name="Bates P.A."/>
            <person name="Gatherer D."/>
        </authorList>
    </citation>
    <scope>NUCLEOTIDE SEQUENCE [LARGE SCALE GENOMIC DNA]</scope>
</reference>
<evidence type="ECO:0000256" key="1">
    <source>
        <dbReference type="SAM" id="MobiDB-lite"/>
    </source>
</evidence>
<evidence type="ECO:0000313" key="2">
    <source>
        <dbReference type="EMBL" id="KAG5475461.1"/>
    </source>
</evidence>
<gene>
    <name evidence="2" type="ORF">LSCM1_03581</name>
</gene>
<accession>A0A836KIH3</accession>
<feature type="compositionally biased region" description="Low complexity" evidence="1">
    <location>
        <begin position="353"/>
        <end position="363"/>
    </location>
</feature>
<dbReference type="EMBL" id="JAFEUZ010000027">
    <property type="protein sequence ID" value="KAG5475461.1"/>
    <property type="molecule type" value="Genomic_DNA"/>
</dbReference>
<dbReference type="OrthoDB" id="265985at2759"/>
<sequence length="711" mass="74678">MLAARDLNRVPVAPSVKIPTLGFPSGGDTAAKATSYSPPSSMKHRFSDTWLPGAFTIPAGASPLPPAELCVYECSTGAAAVEEWPPSREWGEGSGFADDSKLYNEQCRLEESVQERGVALQTTPGDVLPELPSVTALTGLQTNLPTGELLLQKEDFLERLVQRVRASCASLVRDHATGTSGVEHNMEPGAGSHRGSSPLPRRSSPRDAEAADGTQGRSSDAGRRLIGLSRSRSPSPKPASSMAKRMARGTAAGRVQAQADTLVARVARAAESPLYQRSSAASPDPRPPSTDLYATGGALRSSLQHSRCSGVSRGRRSLSAERPEHSDACAPLAAQVRGVEEGEVASAWGRVPTAGIATPGAAGRRSLSNVRSESVHSQFTHPQWNPHPIQVARPAWNQRQPQRKQRPLVSAPGSQPPSSARRCASRSPETSSNARGLRGARSEERDATGASLPNAENVLKRTASASLQVRREQATVPRRASGQPSRATVASPLSPPSARALFQSHDAPSAAQTTPPRPGREAALQSQCDGALARATRAEQKCNLLSHALEQLLVDHAADKAAWEARQAALEQRLASIMEWISSIDAEATLDAASQGATNALVPEAVTSETATPHLLRQQSEAGAAARPTATTVTKSTAWEGDVNIVDISNNGGHSVDTSPLPGAPGTTPTPARPHSANADSRSASTCQVRLPPSPPLILHMHAAAAQSQSE</sequence>
<feature type="region of interest" description="Disordered" evidence="1">
    <location>
        <begin position="617"/>
        <end position="636"/>
    </location>
</feature>
<feature type="compositionally biased region" description="Low complexity" evidence="1">
    <location>
        <begin position="658"/>
        <end position="674"/>
    </location>
</feature>
<name>A0A836KIH3_9TRYP</name>
<feature type="region of interest" description="Disordered" evidence="1">
    <location>
        <begin position="274"/>
        <end position="326"/>
    </location>
</feature>
<organism evidence="2 3">
    <name type="scientific">Leishmania martiniquensis</name>
    <dbReference type="NCBI Taxonomy" id="1580590"/>
    <lineage>
        <taxon>Eukaryota</taxon>
        <taxon>Discoba</taxon>
        <taxon>Euglenozoa</taxon>
        <taxon>Kinetoplastea</taxon>
        <taxon>Metakinetoplastina</taxon>
        <taxon>Trypanosomatida</taxon>
        <taxon>Trypanosomatidae</taxon>
        <taxon>Leishmaniinae</taxon>
        <taxon>Leishmania</taxon>
    </lineage>
</organism>
<comment type="caution">
    <text evidence="2">The sequence shown here is derived from an EMBL/GenBank/DDBJ whole genome shotgun (WGS) entry which is preliminary data.</text>
</comment>
<protein>
    <submittedName>
        <fullName evidence="2">Uncharacterized protein</fullName>
    </submittedName>
</protein>
<dbReference type="GeneID" id="92513628"/>